<dbReference type="Gene3D" id="3.80.10.10">
    <property type="entry name" value="Ribonuclease Inhibitor"/>
    <property type="match status" value="1"/>
</dbReference>
<dbReference type="InterPro" id="IPR032675">
    <property type="entry name" value="LRR_dom_sf"/>
</dbReference>
<reference evidence="1 2" key="1">
    <citation type="submission" date="2019-09" db="EMBL/GenBank/DDBJ databases">
        <title>In-depth cultivation of the pig gut microbiome towards novel bacterial diversity and tailored functional studies.</title>
        <authorList>
            <person name="Wylensek D."/>
            <person name="Hitch T.C.A."/>
            <person name="Clavel T."/>
        </authorList>
    </citation>
    <scope>NUCLEOTIDE SEQUENCE [LARGE SCALE GENOMIC DNA]</scope>
    <source>
        <strain evidence="1 2">WCA3-693-APC-4?</strain>
    </source>
</reference>
<dbReference type="Proteomes" id="UP000469523">
    <property type="component" value="Unassembled WGS sequence"/>
</dbReference>
<protein>
    <submittedName>
        <fullName evidence="1">Leucine-rich repeat protein</fullName>
    </submittedName>
</protein>
<dbReference type="Pfam" id="PF13306">
    <property type="entry name" value="LRR_5"/>
    <property type="match status" value="1"/>
</dbReference>
<evidence type="ECO:0000313" key="1">
    <source>
        <dbReference type="EMBL" id="MSU01169.1"/>
    </source>
</evidence>
<sequence>MKKKVLSVILLLFMLLGLVSTFSIPVQAEGLFNIKNGVLVRYDGDFGSDFPENVVIPDGVTEIGDHAFFDHDKIKSVFIPDSVVKIDDNAFWGCSGLDSITIPGSVKVIGKDSLGWDRAGSFHTPHDGFIIYGTIGSAAEQYAANTTDADGNRFIKFVPIAAAATADPHPYSTALSEYFKGAAGYKAAYLVDINGDGTKEVIAHKDDLNGGGQSYRLFYFHNGKLCTYDKSYVQGSLFVSPNNYLIDYSHGLYTHYHILSISNGKVIELTHIIADYDDYGKDDENPTYSQDDKIISKSTYDGLITKYGVSDKNLFIPGSISKSNRPNQINEILAMTNTVKAMATVSKVKVNGVLRELESYNIDGNNYFKLRDLAQVVNKTAKNFEVEWDGAKNAIKLISNKVYTPIGGELAKGDGKSKSAQVTTSAIYKDGKEISLTAYNIGGSNFFKLRDIAKAFDIGVTWDGPTNTVGIDTGKRYLAE</sequence>
<organism evidence="1 2">
    <name type="scientific">Tissierella pigra</name>
    <dbReference type="NCBI Taxonomy" id="2607614"/>
    <lineage>
        <taxon>Bacteria</taxon>
        <taxon>Bacillati</taxon>
        <taxon>Bacillota</taxon>
        <taxon>Tissierellia</taxon>
        <taxon>Tissierellales</taxon>
        <taxon>Tissierellaceae</taxon>
        <taxon>Tissierella</taxon>
    </lineage>
</organism>
<comment type="caution">
    <text evidence="1">The sequence shown here is derived from an EMBL/GenBank/DDBJ whole genome shotgun (WGS) entry which is preliminary data.</text>
</comment>
<dbReference type="AlphaFoldDB" id="A0A6N7XGL9"/>
<proteinExistence type="predicted"/>
<keyword evidence="2" id="KW-1185">Reference proteome</keyword>
<evidence type="ECO:0000313" key="2">
    <source>
        <dbReference type="Proteomes" id="UP000469523"/>
    </source>
</evidence>
<dbReference type="InterPro" id="IPR026906">
    <property type="entry name" value="LRR_5"/>
</dbReference>
<accession>A0A6N7XGL9</accession>
<dbReference type="RefSeq" id="WP_154439584.1">
    <property type="nucleotide sequence ID" value="NZ_JAHLPJ010000001.1"/>
</dbReference>
<name>A0A6N7XGL9_9FIRM</name>
<dbReference type="EMBL" id="VUNQ01000011">
    <property type="protein sequence ID" value="MSU01169.1"/>
    <property type="molecule type" value="Genomic_DNA"/>
</dbReference>
<gene>
    <name evidence="1" type="ORF">FYJ83_06760</name>
</gene>